<dbReference type="Proteomes" id="UP000001964">
    <property type="component" value="Chromosome"/>
</dbReference>
<gene>
    <name evidence="2" type="ordered locus">Mmar10_0923</name>
</gene>
<dbReference type="HOGENOM" id="CLU_2569788_0_0_5"/>
<keyword evidence="1" id="KW-1133">Transmembrane helix</keyword>
<evidence type="ECO:0000313" key="2">
    <source>
        <dbReference type="EMBL" id="ABI65216.1"/>
    </source>
</evidence>
<organism evidence="2 3">
    <name type="scientific">Maricaulis maris (strain MCS10)</name>
    <name type="common">Caulobacter maris</name>
    <dbReference type="NCBI Taxonomy" id="394221"/>
    <lineage>
        <taxon>Bacteria</taxon>
        <taxon>Pseudomonadati</taxon>
        <taxon>Pseudomonadota</taxon>
        <taxon>Alphaproteobacteria</taxon>
        <taxon>Maricaulales</taxon>
        <taxon>Maricaulaceae</taxon>
        <taxon>Maricaulis</taxon>
    </lineage>
</organism>
<protein>
    <submittedName>
        <fullName evidence="2">Uncharacterized protein</fullName>
    </submittedName>
</protein>
<dbReference type="STRING" id="394221.Mmar10_0923"/>
<dbReference type="AlphaFoldDB" id="Q0AR71"/>
<accession>Q0AR71</accession>
<proteinExistence type="predicted"/>
<keyword evidence="3" id="KW-1185">Reference proteome</keyword>
<reference evidence="2 3" key="1">
    <citation type="submission" date="2006-08" db="EMBL/GenBank/DDBJ databases">
        <title>Complete sequence of Maricaulis maris MCS10.</title>
        <authorList>
            <consortium name="US DOE Joint Genome Institute"/>
            <person name="Copeland A."/>
            <person name="Lucas S."/>
            <person name="Lapidus A."/>
            <person name="Barry K."/>
            <person name="Detter J.C."/>
            <person name="Glavina del Rio T."/>
            <person name="Hammon N."/>
            <person name="Israni S."/>
            <person name="Dalin E."/>
            <person name="Tice H."/>
            <person name="Pitluck S."/>
            <person name="Saunders E."/>
            <person name="Brettin T."/>
            <person name="Bruce D."/>
            <person name="Han C."/>
            <person name="Tapia R."/>
            <person name="Gilna P."/>
            <person name="Schmutz J."/>
            <person name="Larimer F."/>
            <person name="Land M."/>
            <person name="Hauser L."/>
            <person name="Kyrpides N."/>
            <person name="Mikhailova N."/>
            <person name="Viollier P."/>
            <person name="Stephens C."/>
            <person name="Richardson P."/>
        </authorList>
    </citation>
    <scope>NUCLEOTIDE SEQUENCE [LARGE SCALE GENOMIC DNA]</scope>
    <source>
        <strain evidence="2 3">MCS10</strain>
    </source>
</reference>
<keyword evidence="1" id="KW-0812">Transmembrane</keyword>
<sequence length="81" mass="8901">MPFASLLLIPVVLPQAGPLIWAGAAVIWVPLAAISCWFQAYPLLVLWTLMTQRRWVDSDLDDRIAASFNLPGNADPRPSAD</sequence>
<feature type="transmembrane region" description="Helical" evidence="1">
    <location>
        <begin position="28"/>
        <end position="49"/>
    </location>
</feature>
<keyword evidence="1" id="KW-0472">Membrane</keyword>
<evidence type="ECO:0000256" key="1">
    <source>
        <dbReference type="SAM" id="Phobius"/>
    </source>
</evidence>
<name>Q0AR71_MARMM</name>
<dbReference type="EMBL" id="CP000449">
    <property type="protein sequence ID" value="ABI65216.1"/>
    <property type="molecule type" value="Genomic_DNA"/>
</dbReference>
<dbReference type="KEGG" id="mmr:Mmar10_0923"/>
<evidence type="ECO:0000313" key="3">
    <source>
        <dbReference type="Proteomes" id="UP000001964"/>
    </source>
</evidence>